<evidence type="ECO:0000256" key="1">
    <source>
        <dbReference type="SAM" id="Phobius"/>
    </source>
</evidence>
<keyword evidence="1" id="KW-0472">Membrane</keyword>
<dbReference type="EMBL" id="SADV01000024">
    <property type="protein sequence ID" value="TQR28752.1"/>
    <property type="molecule type" value="Genomic_DNA"/>
</dbReference>
<evidence type="ECO:0000313" key="3">
    <source>
        <dbReference type="Proteomes" id="UP000317944"/>
    </source>
</evidence>
<feature type="transmembrane region" description="Helical" evidence="1">
    <location>
        <begin position="81"/>
        <end position="100"/>
    </location>
</feature>
<feature type="transmembrane region" description="Helical" evidence="1">
    <location>
        <begin position="46"/>
        <end position="69"/>
    </location>
</feature>
<dbReference type="OrthoDB" id="2886991at2"/>
<gene>
    <name evidence="2" type="ORF">C7Y47_20220</name>
</gene>
<dbReference type="PANTHER" id="PTHR38441:SF1">
    <property type="entry name" value="MEMBRANE PROTEIN"/>
    <property type="match status" value="1"/>
</dbReference>
<dbReference type="Proteomes" id="UP000317944">
    <property type="component" value="Unassembled WGS sequence"/>
</dbReference>
<evidence type="ECO:0000313" key="2">
    <source>
        <dbReference type="EMBL" id="TQR28752.1"/>
    </source>
</evidence>
<dbReference type="Pfam" id="PF04341">
    <property type="entry name" value="DUF485"/>
    <property type="match status" value="1"/>
</dbReference>
<name>A0A544U9L5_LYSSH</name>
<organism evidence="2 3">
    <name type="scientific">Lysinibacillus sphaericus</name>
    <name type="common">Bacillus sphaericus</name>
    <dbReference type="NCBI Taxonomy" id="1421"/>
    <lineage>
        <taxon>Bacteria</taxon>
        <taxon>Bacillati</taxon>
        <taxon>Bacillota</taxon>
        <taxon>Bacilli</taxon>
        <taxon>Bacillales</taxon>
        <taxon>Bacillaceae</taxon>
        <taxon>Lysinibacillus</taxon>
    </lineage>
</organism>
<dbReference type="PANTHER" id="PTHR38441">
    <property type="entry name" value="INTEGRAL MEMBRANE PROTEIN-RELATED"/>
    <property type="match status" value="1"/>
</dbReference>
<protein>
    <submittedName>
        <fullName evidence="2">DUF485 domain-containing protein</fullName>
    </submittedName>
</protein>
<accession>A0A544U9L5</accession>
<sequence length="119" mass="13742">MNLELVKEQNSVKKDIEQQDNKQIDYDKISTSEDFKQLLLDKKKFIISYTIFYLAYSLALPFLALFTNILNVQVIGDITLAWIYGISIIFMSFGVCSVYVKKSAEFDEKVKQILVKEGL</sequence>
<comment type="caution">
    <text evidence="2">The sequence shown here is derived from an EMBL/GenBank/DDBJ whole genome shotgun (WGS) entry which is preliminary data.</text>
</comment>
<keyword evidence="1" id="KW-1133">Transmembrane helix</keyword>
<dbReference type="InterPro" id="IPR007436">
    <property type="entry name" value="DUF485"/>
</dbReference>
<proteinExistence type="predicted"/>
<keyword evidence="1" id="KW-0812">Transmembrane</keyword>
<reference evidence="2 3" key="1">
    <citation type="submission" date="2018-03" db="EMBL/GenBank/DDBJ databases">
        <title>Aerobic endospore-forming bacteria genome sequencing and assembly.</title>
        <authorList>
            <person name="Cavalcante D.A."/>
            <person name="Driks A."/>
            <person name="Putonti C."/>
            <person name="De-Souza M.T."/>
        </authorList>
    </citation>
    <scope>NUCLEOTIDE SEQUENCE [LARGE SCALE GENOMIC DNA]</scope>
    <source>
        <strain evidence="2 3">SDF0037</strain>
    </source>
</reference>
<dbReference type="AlphaFoldDB" id="A0A544U9L5"/>